<feature type="domain" description="DUF7894" evidence="1">
    <location>
        <begin position="20"/>
        <end position="259"/>
    </location>
</feature>
<proteinExistence type="predicted"/>
<reference evidence="2" key="1">
    <citation type="submission" date="2015-07" db="EMBL/GenBank/DDBJ databases">
        <title>Transcriptome Assembly of Anthurium amnicola.</title>
        <authorList>
            <person name="Suzuki J."/>
        </authorList>
    </citation>
    <scope>NUCLEOTIDE SEQUENCE</scope>
</reference>
<dbReference type="Pfam" id="PF25428">
    <property type="entry name" value="DUF7894"/>
    <property type="match status" value="1"/>
</dbReference>
<dbReference type="PANTHER" id="PTHR37221">
    <property type="entry name" value="OS02G0582400 PROTEIN"/>
    <property type="match status" value="1"/>
</dbReference>
<gene>
    <name evidence="2" type="primary">Kiaa1324</name>
    <name evidence="2" type="ORF">g.34725</name>
</gene>
<dbReference type="PANTHER" id="PTHR37221:SF1">
    <property type="entry name" value="OS02G0582400 PROTEIN"/>
    <property type="match status" value="1"/>
</dbReference>
<dbReference type="InterPro" id="IPR057216">
    <property type="entry name" value="DUF7894"/>
</dbReference>
<accession>A0A1D1Z6U6</accession>
<name>A0A1D1Z6U6_9ARAE</name>
<evidence type="ECO:0000259" key="1">
    <source>
        <dbReference type="Pfam" id="PF25428"/>
    </source>
</evidence>
<dbReference type="AlphaFoldDB" id="A0A1D1Z6U6"/>
<evidence type="ECO:0000313" key="2">
    <source>
        <dbReference type="EMBL" id="JAT62650.1"/>
    </source>
</evidence>
<dbReference type="EMBL" id="GDJX01005286">
    <property type="protein sequence ID" value="JAT62650.1"/>
    <property type="molecule type" value="Transcribed_RNA"/>
</dbReference>
<sequence length="259" mass="27998">RLLPRQVCRGRVVGERAGNMRVAPKVIILVSDAGGLGAAVADCLHASPGSDLSRDLSHFNISLEKYGVKDRGASGDVIHFLDRDGSPQTSIILLPNYEPPVATCAVNEILLSIMSDNSSELLTVIVPFFLPPQKIIQDSINSIFAESGVAFFGVEIGLVTDSIQAMLAGVPKPPPSLQINCETLACLLQIIRVIKMPTLLIGTTIEHESVGAKAQDIQGLNQIGEFLANYTGLYFSKEKICWKKTEKLSAQEPWRALYG</sequence>
<feature type="non-terminal residue" evidence="2">
    <location>
        <position position="1"/>
    </location>
</feature>
<protein>
    <submittedName>
        <fullName evidence="2">UPF0577 protein KIAA1324</fullName>
    </submittedName>
</protein>
<organism evidence="2">
    <name type="scientific">Anthurium amnicola</name>
    <dbReference type="NCBI Taxonomy" id="1678845"/>
    <lineage>
        <taxon>Eukaryota</taxon>
        <taxon>Viridiplantae</taxon>
        <taxon>Streptophyta</taxon>
        <taxon>Embryophyta</taxon>
        <taxon>Tracheophyta</taxon>
        <taxon>Spermatophyta</taxon>
        <taxon>Magnoliopsida</taxon>
        <taxon>Liliopsida</taxon>
        <taxon>Araceae</taxon>
        <taxon>Pothoideae</taxon>
        <taxon>Potheae</taxon>
        <taxon>Anthurium</taxon>
    </lineage>
</organism>